<dbReference type="GO" id="GO:0008830">
    <property type="term" value="F:dTDP-4-dehydrorhamnose 3,5-epimerase activity"/>
    <property type="evidence" value="ECO:0007669"/>
    <property type="project" value="InterPro"/>
</dbReference>
<gene>
    <name evidence="4" type="ORF">HJG54_01850</name>
</gene>
<dbReference type="EMBL" id="CP053586">
    <property type="protein sequence ID" value="WNZ21733.1"/>
    <property type="molecule type" value="Genomic_DNA"/>
</dbReference>
<dbReference type="GO" id="GO:0019305">
    <property type="term" value="P:dTDP-rhamnose biosynthetic process"/>
    <property type="evidence" value="ECO:0007669"/>
    <property type="project" value="TreeGrafter"/>
</dbReference>
<organism evidence="4">
    <name type="scientific">Leptolyngbya sp. NK1-12</name>
    <dbReference type="NCBI Taxonomy" id="2547451"/>
    <lineage>
        <taxon>Bacteria</taxon>
        <taxon>Bacillati</taxon>
        <taxon>Cyanobacteriota</taxon>
        <taxon>Cyanophyceae</taxon>
        <taxon>Leptolyngbyales</taxon>
        <taxon>Leptolyngbyaceae</taxon>
        <taxon>Leptolyngbya group</taxon>
        <taxon>Leptolyngbya</taxon>
    </lineage>
</organism>
<protein>
    <submittedName>
        <fullName evidence="4">dTDP-4-dehydrorhamnose 3,5-epimerase family protein</fullName>
    </submittedName>
</protein>
<dbReference type="InterPro" id="IPR014710">
    <property type="entry name" value="RmlC-like_jellyroll"/>
</dbReference>
<feature type="region of interest" description="Disordered" evidence="3">
    <location>
        <begin position="1"/>
        <end position="21"/>
    </location>
</feature>
<reference evidence="4" key="1">
    <citation type="submission" date="2020-05" db="EMBL/GenBank/DDBJ databases">
        <authorList>
            <person name="Zhu T."/>
            <person name="Keshari N."/>
            <person name="Lu X."/>
        </authorList>
    </citation>
    <scope>NUCLEOTIDE SEQUENCE</scope>
    <source>
        <strain evidence="4">NK1-12</strain>
    </source>
</reference>
<name>A0AA96WB00_9CYAN</name>
<sequence length="183" mass="20838">MRQPQFSWGKPDGVTFTPLTTHPDSRGDLTELFRLEWQLGQPPVQWNLVHSRPDVLRGVHVHPIHEDYLIVIQGRMLLGLCDIRQDSPTWGARWLIELTGQQLQGVFIPHGVAHGFYFPEPATLLYSVSHYWDIRDELGCRWDDPVLNLPWPAQNPSLSARDATASSFEQMCLDYTAACHAAV</sequence>
<dbReference type="GO" id="GO:0000271">
    <property type="term" value="P:polysaccharide biosynthetic process"/>
    <property type="evidence" value="ECO:0007669"/>
    <property type="project" value="TreeGrafter"/>
</dbReference>
<dbReference type="Gene3D" id="2.60.120.10">
    <property type="entry name" value="Jelly Rolls"/>
    <property type="match status" value="1"/>
</dbReference>
<dbReference type="PANTHER" id="PTHR21047:SF2">
    <property type="entry name" value="THYMIDINE DIPHOSPHO-4-KETO-RHAMNOSE 3,5-EPIMERASE"/>
    <property type="match status" value="1"/>
</dbReference>
<dbReference type="InterPro" id="IPR000888">
    <property type="entry name" value="RmlC-like"/>
</dbReference>
<dbReference type="PANTHER" id="PTHR21047">
    <property type="entry name" value="DTDP-6-DEOXY-D-GLUCOSE-3,5 EPIMERASE"/>
    <property type="match status" value="1"/>
</dbReference>
<evidence type="ECO:0000256" key="1">
    <source>
        <dbReference type="PIRSR" id="PIRSR600888-1"/>
    </source>
</evidence>
<evidence type="ECO:0000256" key="3">
    <source>
        <dbReference type="SAM" id="MobiDB-lite"/>
    </source>
</evidence>
<feature type="active site" description="Proton acceptor" evidence="1">
    <location>
        <position position="60"/>
    </location>
</feature>
<dbReference type="InterPro" id="IPR011051">
    <property type="entry name" value="RmlC_Cupin_sf"/>
</dbReference>
<dbReference type="GO" id="GO:0005829">
    <property type="term" value="C:cytosol"/>
    <property type="evidence" value="ECO:0007669"/>
    <property type="project" value="TreeGrafter"/>
</dbReference>
<dbReference type="AlphaFoldDB" id="A0AA96WB00"/>
<feature type="active site" description="Proton donor" evidence="1">
    <location>
        <position position="126"/>
    </location>
</feature>
<dbReference type="Pfam" id="PF00908">
    <property type="entry name" value="dTDP_sugar_isom"/>
    <property type="match status" value="1"/>
</dbReference>
<accession>A0AA96WB00</accession>
<proteinExistence type="predicted"/>
<evidence type="ECO:0000256" key="2">
    <source>
        <dbReference type="PIRSR" id="PIRSR600888-3"/>
    </source>
</evidence>
<evidence type="ECO:0000313" key="4">
    <source>
        <dbReference type="EMBL" id="WNZ21733.1"/>
    </source>
</evidence>
<dbReference type="RefSeq" id="WP_316433034.1">
    <property type="nucleotide sequence ID" value="NZ_CP053586.1"/>
</dbReference>
<dbReference type="SUPFAM" id="SSF51182">
    <property type="entry name" value="RmlC-like cupins"/>
    <property type="match status" value="1"/>
</dbReference>
<feature type="site" description="Participates in a stacking interaction with the thymidine ring of dTDP-4-oxo-6-deoxyglucose" evidence="2">
    <location>
        <position position="132"/>
    </location>
</feature>